<protein>
    <submittedName>
        <fullName evidence="1">Uncharacterized protein</fullName>
    </submittedName>
</protein>
<gene>
    <name evidence="1" type="primary">RvY_03588-1</name>
    <name evidence="1" type="synonym">RvY_03588.1</name>
    <name evidence="1" type="ORF">RvY_03588</name>
</gene>
<dbReference type="EMBL" id="BDGG01000002">
    <property type="protein sequence ID" value="GAU91308.1"/>
    <property type="molecule type" value="Genomic_DNA"/>
</dbReference>
<keyword evidence="2" id="KW-1185">Reference proteome</keyword>
<evidence type="ECO:0000313" key="1">
    <source>
        <dbReference type="EMBL" id="GAU91308.1"/>
    </source>
</evidence>
<comment type="caution">
    <text evidence="1">The sequence shown here is derived from an EMBL/GenBank/DDBJ whole genome shotgun (WGS) entry which is preliminary data.</text>
</comment>
<reference evidence="1 2" key="1">
    <citation type="journal article" date="2016" name="Nat. Commun.">
        <title>Extremotolerant tardigrade genome and improved radiotolerance of human cultured cells by tardigrade-unique protein.</title>
        <authorList>
            <person name="Hashimoto T."/>
            <person name="Horikawa D.D."/>
            <person name="Saito Y."/>
            <person name="Kuwahara H."/>
            <person name="Kozuka-Hata H."/>
            <person name="Shin-I T."/>
            <person name="Minakuchi Y."/>
            <person name="Ohishi K."/>
            <person name="Motoyama A."/>
            <person name="Aizu T."/>
            <person name="Enomoto A."/>
            <person name="Kondo K."/>
            <person name="Tanaka S."/>
            <person name="Hara Y."/>
            <person name="Koshikawa S."/>
            <person name="Sagara H."/>
            <person name="Miura T."/>
            <person name="Yokobori S."/>
            <person name="Miyagawa K."/>
            <person name="Suzuki Y."/>
            <person name="Kubo T."/>
            <person name="Oyama M."/>
            <person name="Kohara Y."/>
            <person name="Fujiyama A."/>
            <person name="Arakawa K."/>
            <person name="Katayama T."/>
            <person name="Toyoda A."/>
            <person name="Kunieda T."/>
        </authorList>
    </citation>
    <scope>NUCLEOTIDE SEQUENCE [LARGE SCALE GENOMIC DNA]</scope>
    <source>
        <strain evidence="1 2">YOKOZUNA-1</strain>
    </source>
</reference>
<proteinExistence type="predicted"/>
<dbReference type="Proteomes" id="UP000186922">
    <property type="component" value="Unassembled WGS sequence"/>
</dbReference>
<evidence type="ECO:0000313" key="2">
    <source>
        <dbReference type="Proteomes" id="UP000186922"/>
    </source>
</evidence>
<name>A0A1D1UYR6_RAMVA</name>
<organism evidence="1 2">
    <name type="scientific">Ramazzottius varieornatus</name>
    <name type="common">Water bear</name>
    <name type="synonym">Tardigrade</name>
    <dbReference type="NCBI Taxonomy" id="947166"/>
    <lineage>
        <taxon>Eukaryota</taxon>
        <taxon>Metazoa</taxon>
        <taxon>Ecdysozoa</taxon>
        <taxon>Tardigrada</taxon>
        <taxon>Eutardigrada</taxon>
        <taxon>Parachela</taxon>
        <taxon>Hypsibioidea</taxon>
        <taxon>Ramazzottiidae</taxon>
        <taxon>Ramazzottius</taxon>
    </lineage>
</organism>
<dbReference type="AlphaFoldDB" id="A0A1D1UYR6"/>
<sequence length="100" mass="11873">MPRHKTVVVQPHRFPLFQSVIPSRTSKRRQKFRFHREDFRVNFHFTENSLVPLCCDHYSAIEERNNSSAIEERNNSSAIEKVVVCLFELENQRKSSIVSR</sequence>
<accession>A0A1D1UYR6</accession>